<gene>
    <name evidence="1" type="ORF">H2199_009100</name>
</gene>
<accession>A0ACC2YG36</accession>
<keyword evidence="2" id="KW-1185">Reference proteome</keyword>
<sequence length="260" mass="28691">MEPASLTVSIAALAGLFNNAVDCFEYVQLGRGFGTNFQTSLLKLDNARLRLSRWGQSVGLSGDLEDVQSLHGTLGSAKDVSKAEGVLGQILELFAAAEGVSTKFKGRAKPTNTNLLVYNTQNDLEHVMASLHAKMRELSIKRQNRTGLRHKAKWALYEEKHFRRLIEDVTDLINDLVELFPAAQAAQCQLCELEVSELGTDESLLVLKDIAADQDKYLETAISRALGNRNAMTNTWNNYDNAKIGQQLGQQNVYGGLNIH</sequence>
<protein>
    <submittedName>
        <fullName evidence="1">Uncharacterized protein</fullName>
    </submittedName>
</protein>
<evidence type="ECO:0000313" key="2">
    <source>
        <dbReference type="Proteomes" id="UP001172680"/>
    </source>
</evidence>
<organism evidence="1 2">
    <name type="scientific">Coniosporium tulheliwenetii</name>
    <dbReference type="NCBI Taxonomy" id="3383036"/>
    <lineage>
        <taxon>Eukaryota</taxon>
        <taxon>Fungi</taxon>
        <taxon>Dikarya</taxon>
        <taxon>Ascomycota</taxon>
        <taxon>Pezizomycotina</taxon>
        <taxon>Dothideomycetes</taxon>
        <taxon>Dothideomycetes incertae sedis</taxon>
        <taxon>Coniosporium</taxon>
    </lineage>
</organism>
<reference evidence="1" key="1">
    <citation type="submission" date="2022-10" db="EMBL/GenBank/DDBJ databases">
        <title>Culturing micro-colonial fungi from biological soil crusts in the Mojave desert and describing Neophaeococcomyces mojavensis, and introducing the new genera and species Taxawa tesnikishii.</title>
        <authorList>
            <person name="Kurbessoian T."/>
            <person name="Stajich J.E."/>
        </authorList>
    </citation>
    <scope>NUCLEOTIDE SEQUENCE</scope>
    <source>
        <strain evidence="1">JES_115</strain>
    </source>
</reference>
<evidence type="ECO:0000313" key="1">
    <source>
        <dbReference type="EMBL" id="KAJ9634216.1"/>
    </source>
</evidence>
<proteinExistence type="predicted"/>
<dbReference type="Proteomes" id="UP001172680">
    <property type="component" value="Unassembled WGS sequence"/>
</dbReference>
<comment type="caution">
    <text evidence="1">The sequence shown here is derived from an EMBL/GenBank/DDBJ whole genome shotgun (WGS) entry which is preliminary data.</text>
</comment>
<name>A0ACC2YG36_9PEZI</name>
<dbReference type="EMBL" id="JAPDRP010000035">
    <property type="protein sequence ID" value="KAJ9634216.1"/>
    <property type="molecule type" value="Genomic_DNA"/>
</dbReference>